<feature type="domain" description="ANTAR" evidence="1">
    <location>
        <begin position="129"/>
        <end position="190"/>
    </location>
</feature>
<evidence type="ECO:0000259" key="1">
    <source>
        <dbReference type="PROSITE" id="PS50921"/>
    </source>
</evidence>
<dbReference type="EMBL" id="DVLL01000016">
    <property type="protein sequence ID" value="HIT58885.1"/>
    <property type="molecule type" value="Genomic_DNA"/>
</dbReference>
<reference evidence="2" key="2">
    <citation type="journal article" date="2021" name="PeerJ">
        <title>Extensive microbial diversity within the chicken gut microbiome revealed by metagenomics and culture.</title>
        <authorList>
            <person name="Gilroy R."/>
            <person name="Ravi A."/>
            <person name="Getino M."/>
            <person name="Pursley I."/>
            <person name="Horton D.L."/>
            <person name="Alikhan N.F."/>
            <person name="Baker D."/>
            <person name="Gharbi K."/>
            <person name="Hall N."/>
            <person name="Watson M."/>
            <person name="Adriaenssens E.M."/>
            <person name="Foster-Nyarko E."/>
            <person name="Jarju S."/>
            <person name="Secka A."/>
            <person name="Antonio M."/>
            <person name="Oren A."/>
            <person name="Chaudhuri R.R."/>
            <person name="La Ragione R."/>
            <person name="Hildebrand F."/>
            <person name="Pallen M.J."/>
        </authorList>
    </citation>
    <scope>NUCLEOTIDE SEQUENCE</scope>
    <source>
        <strain evidence="2">CHK33-4379</strain>
    </source>
</reference>
<dbReference type="PROSITE" id="PS50921">
    <property type="entry name" value="ANTAR"/>
    <property type="match status" value="1"/>
</dbReference>
<comment type="caution">
    <text evidence="2">The sequence shown here is derived from an EMBL/GenBank/DDBJ whole genome shotgun (WGS) entry which is preliminary data.</text>
</comment>
<dbReference type="InterPro" id="IPR005561">
    <property type="entry name" value="ANTAR"/>
</dbReference>
<evidence type="ECO:0000313" key="2">
    <source>
        <dbReference type="EMBL" id="HIT58885.1"/>
    </source>
</evidence>
<protein>
    <submittedName>
        <fullName evidence="2">ANTAR domain-containing protein</fullName>
    </submittedName>
</protein>
<accession>A0A9D1GUU9</accession>
<name>A0A9D1GUU9_9FIRM</name>
<reference evidence="2" key="1">
    <citation type="submission" date="2020-10" db="EMBL/GenBank/DDBJ databases">
        <authorList>
            <person name="Gilroy R."/>
        </authorList>
    </citation>
    <scope>NUCLEOTIDE SEQUENCE</scope>
    <source>
        <strain evidence="2">CHK33-4379</strain>
    </source>
</reference>
<sequence>MELRERMYSVMVVSASEKFNDTILQLLGKENYDPIKIETDVCSANRTLLERSFDVVIINSPLPDDVGLHLATDLSVNSSSGVLFLAKAEQYHELNARLVPYGVFTVSKHASAQFILQVMRLLCATRERLRRMEKKTASVEEKMEEIRVVNRAKLLLISERGMNEAEAHRYIEKQAMDSCVTKRTIAESIVRMYR</sequence>
<proteinExistence type="predicted"/>
<dbReference type="SUPFAM" id="SSF52172">
    <property type="entry name" value="CheY-like"/>
    <property type="match status" value="1"/>
</dbReference>
<dbReference type="InterPro" id="IPR036388">
    <property type="entry name" value="WH-like_DNA-bd_sf"/>
</dbReference>
<gene>
    <name evidence="2" type="ORF">IAC39_04140</name>
</gene>
<dbReference type="SMART" id="SM01012">
    <property type="entry name" value="ANTAR"/>
    <property type="match status" value="1"/>
</dbReference>
<evidence type="ECO:0000313" key="3">
    <source>
        <dbReference type="Proteomes" id="UP000824136"/>
    </source>
</evidence>
<dbReference type="GO" id="GO:0003723">
    <property type="term" value="F:RNA binding"/>
    <property type="evidence" value="ECO:0007669"/>
    <property type="project" value="InterPro"/>
</dbReference>
<dbReference type="InterPro" id="IPR011006">
    <property type="entry name" value="CheY-like_superfamily"/>
</dbReference>
<organism evidence="2 3">
    <name type="scientific">Candidatus Faeciplasma pullistercoris</name>
    <dbReference type="NCBI Taxonomy" id="2840800"/>
    <lineage>
        <taxon>Bacteria</taxon>
        <taxon>Bacillati</taxon>
        <taxon>Bacillota</taxon>
        <taxon>Clostridia</taxon>
        <taxon>Eubacteriales</taxon>
        <taxon>Oscillospiraceae</taxon>
        <taxon>Oscillospiraceae incertae sedis</taxon>
        <taxon>Candidatus Faeciplasma</taxon>
    </lineage>
</organism>
<dbReference type="AlphaFoldDB" id="A0A9D1GUU9"/>
<dbReference type="Gene3D" id="1.10.10.10">
    <property type="entry name" value="Winged helix-like DNA-binding domain superfamily/Winged helix DNA-binding domain"/>
    <property type="match status" value="1"/>
</dbReference>
<dbReference type="Proteomes" id="UP000824136">
    <property type="component" value="Unassembled WGS sequence"/>
</dbReference>
<dbReference type="Pfam" id="PF03861">
    <property type="entry name" value="ANTAR"/>
    <property type="match status" value="1"/>
</dbReference>